<dbReference type="AlphaFoldDB" id="A0A9Q9UBQ7"/>
<sequence length="531" mass="59089">MNRHVSPQNNKCQPSTSLTIIWQDDIARVGHDAADDEPDNFWPEPVPDLKRIAVFSDKAHWGWHLETQLAIETKDGIYDASLTASFISDAQIVSQRFKAISRTACFCLRVADTHEYVLPKHAPWAFCSLWPPGSEEGTRVGGGEWLTIVCDRPHEEQAVTAIISQPEITLTQSSRDVIGQQQTEEGHKGIFSAPARDTRSLIEMANDNRKKMNTQNDPKNKGKDKADNQQPTSLTGSQTEDGHTGQSAGYQMSVTTDVGGKTTFRFSAATARDVPSLALQSLSPNVLPDLASSKIHTMSSSSAPQQGLLPQPLAWIVIMSNQNNDLPQFRGYDRHQDLHPNKRPERIECVGCGSDEHSFSSCLKVGDDVMMRGCPRCNNLSHNASNCRAVKTDKERFIWFVNRRGGMPSFLDFDTWFRLASAEGSLTVHDRSPWTAEFAKFVADDIEQLQDDLDSLTLGVDFKLPEDRKLLGWRAVEMYRQRRAREENVILDGVVTNKKRAAMIVAGDSYPAGESQNAPDASPDTITISRH</sequence>
<organism evidence="2 3">
    <name type="scientific">Fusarium fujikuroi</name>
    <name type="common">Bakanae and foot rot disease fungus</name>
    <name type="synonym">Gibberella fujikuroi</name>
    <dbReference type="NCBI Taxonomy" id="5127"/>
    <lineage>
        <taxon>Eukaryota</taxon>
        <taxon>Fungi</taxon>
        <taxon>Dikarya</taxon>
        <taxon>Ascomycota</taxon>
        <taxon>Pezizomycotina</taxon>
        <taxon>Sordariomycetes</taxon>
        <taxon>Hypocreomycetidae</taxon>
        <taxon>Hypocreales</taxon>
        <taxon>Nectriaceae</taxon>
        <taxon>Fusarium</taxon>
        <taxon>Fusarium fujikuroi species complex</taxon>
    </lineage>
</organism>
<feature type="region of interest" description="Disordered" evidence="1">
    <location>
        <begin position="510"/>
        <end position="531"/>
    </location>
</feature>
<feature type="region of interest" description="Disordered" evidence="1">
    <location>
        <begin position="173"/>
        <end position="250"/>
    </location>
</feature>
<gene>
    <name evidence="2" type="ORF">C2S_8642</name>
</gene>
<feature type="compositionally biased region" description="Basic and acidic residues" evidence="1">
    <location>
        <begin position="196"/>
        <end position="210"/>
    </location>
</feature>
<feature type="compositionally biased region" description="Polar residues" evidence="1">
    <location>
        <begin position="228"/>
        <end position="250"/>
    </location>
</feature>
<comment type="caution">
    <text evidence="2">The sequence shown here is derived from an EMBL/GenBank/DDBJ whole genome shotgun (WGS) entry which is preliminary data.</text>
</comment>
<evidence type="ECO:0000256" key="1">
    <source>
        <dbReference type="SAM" id="MobiDB-lite"/>
    </source>
</evidence>
<feature type="compositionally biased region" description="Polar residues" evidence="1">
    <location>
        <begin position="514"/>
        <end position="531"/>
    </location>
</feature>
<accession>A0A9Q9UBQ7</accession>
<reference evidence="2" key="1">
    <citation type="submission" date="2019-05" db="EMBL/GenBank/DDBJ databases">
        <authorList>
            <person name="Piombo E."/>
        </authorList>
    </citation>
    <scope>NUCLEOTIDE SEQUENCE</scope>
    <source>
        <strain evidence="2">C2S</strain>
    </source>
</reference>
<dbReference type="EMBL" id="CABFJX010000346">
    <property type="protein sequence ID" value="VTT72556.1"/>
    <property type="molecule type" value="Genomic_DNA"/>
</dbReference>
<evidence type="ECO:0000313" key="3">
    <source>
        <dbReference type="Proteomes" id="UP000760494"/>
    </source>
</evidence>
<feature type="compositionally biased region" description="Basic and acidic residues" evidence="1">
    <location>
        <begin position="218"/>
        <end position="227"/>
    </location>
</feature>
<proteinExistence type="predicted"/>
<feature type="compositionally biased region" description="Polar residues" evidence="1">
    <location>
        <begin position="173"/>
        <end position="183"/>
    </location>
</feature>
<evidence type="ECO:0000313" key="2">
    <source>
        <dbReference type="EMBL" id="VTT72556.1"/>
    </source>
</evidence>
<dbReference type="Proteomes" id="UP000760494">
    <property type="component" value="Unassembled WGS sequence"/>
</dbReference>
<name>A0A9Q9UBQ7_FUSFU</name>
<protein>
    <submittedName>
        <fullName evidence="2">Uncharacterized protein</fullName>
    </submittedName>
</protein>